<keyword evidence="3" id="KW-1185">Reference proteome</keyword>
<proteinExistence type="predicted"/>
<comment type="caution">
    <text evidence="2">The sequence shown here is derived from an EMBL/GenBank/DDBJ whole genome shotgun (WGS) entry which is preliminary data.</text>
</comment>
<organism evidence="2 3">
    <name type="scientific">Ancylostoma caninum</name>
    <name type="common">Dog hookworm</name>
    <dbReference type="NCBI Taxonomy" id="29170"/>
    <lineage>
        <taxon>Eukaryota</taxon>
        <taxon>Metazoa</taxon>
        <taxon>Ecdysozoa</taxon>
        <taxon>Nematoda</taxon>
        <taxon>Chromadorea</taxon>
        <taxon>Rhabditida</taxon>
        <taxon>Rhabditina</taxon>
        <taxon>Rhabditomorpha</taxon>
        <taxon>Strongyloidea</taxon>
        <taxon>Ancylostomatidae</taxon>
        <taxon>Ancylostomatinae</taxon>
        <taxon>Ancylostoma</taxon>
    </lineage>
</organism>
<reference evidence="2 3" key="1">
    <citation type="submission" date="2014-10" db="EMBL/GenBank/DDBJ databases">
        <title>Draft genome of the hookworm Ancylostoma caninum.</title>
        <authorList>
            <person name="Mitreva M."/>
        </authorList>
    </citation>
    <scope>NUCLEOTIDE SEQUENCE [LARGE SCALE GENOMIC DNA]</scope>
    <source>
        <strain evidence="2 3">Baltimore</strain>
    </source>
</reference>
<accession>A0A368GPU9</accession>
<protein>
    <submittedName>
        <fullName evidence="2">Uncharacterized protein</fullName>
    </submittedName>
</protein>
<name>A0A368GPU9_ANCCA</name>
<evidence type="ECO:0000313" key="3">
    <source>
        <dbReference type="Proteomes" id="UP000252519"/>
    </source>
</evidence>
<evidence type="ECO:0000256" key="1">
    <source>
        <dbReference type="SAM" id="MobiDB-lite"/>
    </source>
</evidence>
<dbReference type="OrthoDB" id="337038at2759"/>
<evidence type="ECO:0000313" key="2">
    <source>
        <dbReference type="EMBL" id="RCN45080.1"/>
    </source>
</evidence>
<dbReference type="STRING" id="29170.A0A368GPU9"/>
<dbReference type="AlphaFoldDB" id="A0A368GPU9"/>
<sequence length="278" mass="30994">MKESSATNTKAERSAGSAQLPASPPMGCVRHSLITFTLFASVLSETLEVSVLKYDGLKSHHFHSTGQLNQFYTFQFCFCPRNVDLRSHASEKKRCDCNPVIRGKRVIDSVPHAVFSSSCIHKPNSANCLRTTFGAGSSKILVNGMNGHVFVRVSIGETIITQPEWQELPLDNLKNTYFIRVNAGVNMRLTYVSIFKTTKDSEKNKSTFSVAPLEKKKTLSKLEVFSEVKSRLPQQVLLQTERSRIAKAISSSFPTKPMDELARSAKFQTVILSRSTKK</sequence>
<dbReference type="Proteomes" id="UP000252519">
    <property type="component" value="Unassembled WGS sequence"/>
</dbReference>
<gene>
    <name evidence="2" type="ORF">ANCCAN_08890</name>
</gene>
<dbReference type="EMBL" id="JOJR01000111">
    <property type="protein sequence ID" value="RCN45080.1"/>
    <property type="molecule type" value="Genomic_DNA"/>
</dbReference>
<feature type="region of interest" description="Disordered" evidence="1">
    <location>
        <begin position="1"/>
        <end position="23"/>
    </location>
</feature>